<evidence type="ECO:0000313" key="1">
    <source>
        <dbReference type="EMBL" id="AFU69869.1"/>
    </source>
</evidence>
<dbReference type="EMBL" id="CP003879">
    <property type="protein sequence ID" value="AFU69869.1"/>
    <property type="molecule type" value="Genomic_DNA"/>
</dbReference>
<accession>K4IHM7</accession>
<name>K4IHM7_PSYTT</name>
<reference evidence="1" key="1">
    <citation type="submission" date="2006-03" db="EMBL/GenBank/DDBJ databases">
        <authorList>
            <person name="Bowman J."/>
            <person name="Ferriera S."/>
            <person name="Johnson J."/>
            <person name="Kravitz S."/>
            <person name="Halpern A."/>
            <person name="Remington K."/>
            <person name="Beeson K."/>
            <person name="Tran B."/>
            <person name="Rogers Y.-H."/>
            <person name="Friedman R."/>
            <person name="Venter J.C."/>
        </authorList>
    </citation>
    <scope>NUCLEOTIDE SEQUENCE [LARGE SCALE GENOMIC DNA]</scope>
    <source>
        <strain evidence="1">ATCC 700755</strain>
    </source>
</reference>
<reference evidence="1" key="2">
    <citation type="submission" date="2012-09" db="EMBL/GenBank/DDBJ databases">
        <title>The complete sequence of Psychroflexus torquis an extreme psychrophile from sea-ice that is stimulated by light.</title>
        <authorList>
            <person name="Feng S."/>
            <person name="Powell S.M."/>
            <person name="Bowman J.P."/>
        </authorList>
    </citation>
    <scope>NUCLEOTIDE SEQUENCE [LARGE SCALE GENOMIC DNA]</scope>
    <source>
        <strain evidence="1">ATCC 700755</strain>
    </source>
</reference>
<protein>
    <submittedName>
        <fullName evidence="1">Chaperone-usher-like protein, usher superfamily</fullName>
    </submittedName>
</protein>
<organism evidence="1 2">
    <name type="scientific">Psychroflexus torquis (strain ATCC 700755 / CIP 106069 / ACAM 623)</name>
    <dbReference type="NCBI Taxonomy" id="313595"/>
    <lineage>
        <taxon>Bacteria</taxon>
        <taxon>Pseudomonadati</taxon>
        <taxon>Bacteroidota</taxon>
        <taxon>Flavobacteriia</taxon>
        <taxon>Flavobacteriales</taxon>
        <taxon>Flavobacteriaceae</taxon>
        <taxon>Psychroflexus</taxon>
    </lineage>
</organism>
<evidence type="ECO:0000313" key="2">
    <source>
        <dbReference type="Proteomes" id="UP000008514"/>
    </source>
</evidence>
<dbReference type="RefSeq" id="WP_015025419.1">
    <property type="nucleotide sequence ID" value="NC_018721.1"/>
</dbReference>
<dbReference type="OrthoDB" id="1521722at2"/>
<sequence>MHSKKQSPTCFLLSKGVLLLIFPLFLLNINEVNASQDPVCDEVSISFHVDEIGTTEINSVICGGDIYLSVSEIFDYLKIQNVSTSDFKLTEGFFINQENTYAINQPLHHIIYKGKKIQLKENDLIYTTNNLYLKEDYFGSVFGLHCEFNFRNLSVSCISDIELPSVKAARRERMRLNIQSLQKNFTADTTIARERPLLDLGVVTWDINSQQHTNGFQFNRASLGLGGLIGGGEFIANLNYNDTQSLSLRNQFYQWRYVNNENNVLRQVTVGKIRNQSISSIFRPVVGIQLSNRTTYLRNSFGTYLLSEYTNPNWTVEVYINNELVDYTKADSTGFFSFDIPLVYGNTSVRLKYYGPWGEEEVTTRHLNIPYNFLPTGKLEYNIDAGVIEDSQKNIFAKAQLNYGLSSKITLEGGIELNTAIEKTPLIPFARTSIRLPYNIIFSSEYLHQVGYKGNLSYRSASNFQLELNYVNYDKDQEAVLFNGSEERSVILSKQLHFGKFSGFSRLVWRQNLLRNMRYTNAEWLLSGRAFGVNLNLITNAYLSTSLNEPRVFSRLSTTINLPKGIAFSPEIQYDYNGGRVNSIRGNFRKKIGEDLYVQASCDQNFKFNQFNLNIGLSFELGFARGSFSTNTSKSGTSFSEALGGSMIFDPSQKRVKFNNRSSLGQGSVKFIPFLDINQNGRKDESEPQIEGVKVRSSKGGTKEVTIDGSTIYRGLEPFIDHHFKLNTISLERIDWKLKNQSLTIFVNPNQLKVIEIPIDVVGEVAGYVYKSGTGMGNIKIIIKDHKQQTITRLISEPDGYFSFLGLKSGAYTAQVDSNQLNELKLESTKTFHNFNIVNTKNGDYMDNLEFALRSLGENDMPTK</sequence>
<keyword evidence="2" id="KW-1185">Reference proteome</keyword>
<dbReference type="STRING" id="313595.P700755_003219"/>
<gene>
    <name evidence="1" type="ordered locus">P700755_003219</name>
</gene>
<dbReference type="eggNOG" id="COG3188">
    <property type="taxonomic scope" value="Bacteria"/>
</dbReference>
<dbReference type="Proteomes" id="UP000008514">
    <property type="component" value="Chromosome"/>
</dbReference>
<dbReference type="AlphaFoldDB" id="K4IHM7"/>
<dbReference type="HOGENOM" id="CLU_323607_0_0_10"/>
<dbReference type="KEGG" id="ptq:P700755_003219"/>
<proteinExistence type="predicted"/>